<sequence>MSRRTQDKDKAALIKAVMLQTKAVYYPSKRLESPPEGWIIKPVDCDEVYPNLFIGDKYDHG</sequence>
<protein>
    <submittedName>
        <fullName evidence="1">Unkown protein</fullName>
    </submittedName>
</protein>
<proteinExistence type="evidence at transcript level"/>
<organism evidence="1">
    <name type="scientific">Riptortus pedestris</name>
    <name type="common">Bean bug</name>
    <dbReference type="NCBI Taxonomy" id="329032"/>
    <lineage>
        <taxon>Eukaryota</taxon>
        <taxon>Metazoa</taxon>
        <taxon>Ecdysozoa</taxon>
        <taxon>Arthropoda</taxon>
        <taxon>Hexapoda</taxon>
        <taxon>Insecta</taxon>
        <taxon>Pterygota</taxon>
        <taxon>Neoptera</taxon>
        <taxon>Paraneoptera</taxon>
        <taxon>Hemiptera</taxon>
        <taxon>Heteroptera</taxon>
        <taxon>Panheteroptera</taxon>
        <taxon>Pentatomomorpha</taxon>
        <taxon>Coreoidea</taxon>
        <taxon>Alydidae</taxon>
        <taxon>Riptortus</taxon>
    </lineage>
</organism>
<name>R4WPF5_RIPPE</name>
<reference evidence="1" key="1">
    <citation type="journal article" date="2013" name="PLoS ONE">
        <title>Gene expression in gut symbiotic organ of stinkbug affected by extracellular bacterial symbiont.</title>
        <authorList>
            <person name="Futahashi R."/>
            <person name="Tanaka K."/>
            <person name="Tanahashi M."/>
            <person name="Nikoh N."/>
            <person name="Kikuchi Y."/>
            <person name="Lee B.L."/>
            <person name="Fukatsu T."/>
        </authorList>
    </citation>
    <scope>NUCLEOTIDE SEQUENCE</scope>
    <source>
        <tissue evidence="1">Midgut</tissue>
    </source>
</reference>
<accession>R4WPF5</accession>
<dbReference type="AlphaFoldDB" id="R4WPF5"/>
<dbReference type="EMBL" id="AK417531">
    <property type="protein sequence ID" value="BAN20746.1"/>
    <property type="molecule type" value="mRNA"/>
</dbReference>
<evidence type="ECO:0000313" key="1">
    <source>
        <dbReference type="EMBL" id="BAN20746.1"/>
    </source>
</evidence>